<reference evidence="1 2" key="1">
    <citation type="journal article" date="2018" name="Nat. Genet.">
        <title>Extensive intraspecific gene order and gene structural variations between Mo17 and other maize genomes.</title>
        <authorList>
            <person name="Sun S."/>
            <person name="Zhou Y."/>
            <person name="Chen J."/>
            <person name="Shi J."/>
            <person name="Zhao H."/>
            <person name="Zhao H."/>
            <person name="Song W."/>
            <person name="Zhang M."/>
            <person name="Cui Y."/>
            <person name="Dong X."/>
            <person name="Liu H."/>
            <person name="Ma X."/>
            <person name="Jiao Y."/>
            <person name="Wang B."/>
            <person name="Wei X."/>
            <person name="Stein J.C."/>
            <person name="Glaubitz J.C."/>
            <person name="Lu F."/>
            <person name="Yu G."/>
            <person name="Liang C."/>
            <person name="Fengler K."/>
            <person name="Li B."/>
            <person name="Rafalski A."/>
            <person name="Schnable P.S."/>
            <person name="Ware D.H."/>
            <person name="Buckler E.S."/>
            <person name="Lai J."/>
        </authorList>
    </citation>
    <scope>NUCLEOTIDE SEQUENCE [LARGE SCALE GENOMIC DNA]</scope>
    <source>
        <strain evidence="2">cv. Missouri 17</strain>
        <tissue evidence="1">Seedling</tissue>
    </source>
</reference>
<proteinExistence type="predicted"/>
<dbReference type="Proteomes" id="UP000251960">
    <property type="component" value="Chromosome 5"/>
</dbReference>
<accession>A0A3L6EG73</accession>
<evidence type="ECO:0000313" key="1">
    <source>
        <dbReference type="EMBL" id="PWZ20032.1"/>
    </source>
</evidence>
<gene>
    <name evidence="1" type="ORF">Zm00014a_014299</name>
</gene>
<name>A0A3L6EG73_MAIZE</name>
<dbReference type="AlphaFoldDB" id="A0A3L6EG73"/>
<evidence type="ECO:0000313" key="2">
    <source>
        <dbReference type="Proteomes" id="UP000251960"/>
    </source>
</evidence>
<protein>
    <submittedName>
        <fullName evidence="1">Uncharacterized protein</fullName>
    </submittedName>
</protein>
<sequence>MALALAFKQLLNRSQCISL</sequence>
<dbReference type="EMBL" id="NCVQ01000006">
    <property type="protein sequence ID" value="PWZ20032.1"/>
    <property type="molecule type" value="Genomic_DNA"/>
</dbReference>
<organism evidence="1 2">
    <name type="scientific">Zea mays</name>
    <name type="common">Maize</name>
    <dbReference type="NCBI Taxonomy" id="4577"/>
    <lineage>
        <taxon>Eukaryota</taxon>
        <taxon>Viridiplantae</taxon>
        <taxon>Streptophyta</taxon>
        <taxon>Embryophyta</taxon>
        <taxon>Tracheophyta</taxon>
        <taxon>Spermatophyta</taxon>
        <taxon>Magnoliopsida</taxon>
        <taxon>Liliopsida</taxon>
        <taxon>Poales</taxon>
        <taxon>Poaceae</taxon>
        <taxon>PACMAD clade</taxon>
        <taxon>Panicoideae</taxon>
        <taxon>Andropogonodae</taxon>
        <taxon>Andropogoneae</taxon>
        <taxon>Tripsacinae</taxon>
        <taxon>Zea</taxon>
    </lineage>
</organism>
<comment type="caution">
    <text evidence="1">The sequence shown here is derived from an EMBL/GenBank/DDBJ whole genome shotgun (WGS) entry which is preliminary data.</text>
</comment>